<dbReference type="Pfam" id="PF11807">
    <property type="entry name" value="UstYa"/>
    <property type="match status" value="1"/>
</dbReference>
<evidence type="ECO:0000313" key="2">
    <source>
        <dbReference type="EMBL" id="KAF2100441.1"/>
    </source>
</evidence>
<organism evidence="2 3">
    <name type="scientific">Rhizodiscina lignyota</name>
    <dbReference type="NCBI Taxonomy" id="1504668"/>
    <lineage>
        <taxon>Eukaryota</taxon>
        <taxon>Fungi</taxon>
        <taxon>Dikarya</taxon>
        <taxon>Ascomycota</taxon>
        <taxon>Pezizomycotina</taxon>
        <taxon>Dothideomycetes</taxon>
        <taxon>Pleosporomycetidae</taxon>
        <taxon>Aulographales</taxon>
        <taxon>Rhizodiscinaceae</taxon>
        <taxon>Rhizodiscina</taxon>
    </lineage>
</organism>
<comment type="similarity">
    <text evidence="1">Belongs to the ustYa family.</text>
</comment>
<evidence type="ECO:0008006" key="4">
    <source>
        <dbReference type="Google" id="ProtNLM"/>
    </source>
</evidence>
<evidence type="ECO:0000313" key="3">
    <source>
        <dbReference type="Proteomes" id="UP000799772"/>
    </source>
</evidence>
<dbReference type="EMBL" id="ML978124">
    <property type="protein sequence ID" value="KAF2100441.1"/>
    <property type="molecule type" value="Genomic_DNA"/>
</dbReference>
<proteinExistence type="inferred from homology"/>
<reference evidence="2" key="1">
    <citation type="journal article" date="2020" name="Stud. Mycol.">
        <title>101 Dothideomycetes genomes: a test case for predicting lifestyles and emergence of pathogens.</title>
        <authorList>
            <person name="Haridas S."/>
            <person name="Albert R."/>
            <person name="Binder M."/>
            <person name="Bloem J."/>
            <person name="Labutti K."/>
            <person name="Salamov A."/>
            <person name="Andreopoulos B."/>
            <person name="Baker S."/>
            <person name="Barry K."/>
            <person name="Bills G."/>
            <person name="Bluhm B."/>
            <person name="Cannon C."/>
            <person name="Castanera R."/>
            <person name="Culley D."/>
            <person name="Daum C."/>
            <person name="Ezra D."/>
            <person name="Gonzalez J."/>
            <person name="Henrissat B."/>
            <person name="Kuo A."/>
            <person name="Liang C."/>
            <person name="Lipzen A."/>
            <person name="Lutzoni F."/>
            <person name="Magnuson J."/>
            <person name="Mondo S."/>
            <person name="Nolan M."/>
            <person name="Ohm R."/>
            <person name="Pangilinan J."/>
            <person name="Park H.-J."/>
            <person name="Ramirez L."/>
            <person name="Alfaro M."/>
            <person name="Sun H."/>
            <person name="Tritt A."/>
            <person name="Yoshinaga Y."/>
            <person name="Zwiers L.-H."/>
            <person name="Turgeon B."/>
            <person name="Goodwin S."/>
            <person name="Spatafora J."/>
            <person name="Crous P."/>
            <person name="Grigoriev I."/>
        </authorList>
    </citation>
    <scope>NUCLEOTIDE SEQUENCE</scope>
    <source>
        <strain evidence="2">CBS 133067</strain>
    </source>
</reference>
<dbReference type="AlphaFoldDB" id="A0A9P4ILQ3"/>
<dbReference type="GO" id="GO:0043386">
    <property type="term" value="P:mycotoxin biosynthetic process"/>
    <property type="evidence" value="ECO:0007669"/>
    <property type="project" value="InterPro"/>
</dbReference>
<dbReference type="InterPro" id="IPR021765">
    <property type="entry name" value="UstYa-like"/>
</dbReference>
<evidence type="ECO:0000256" key="1">
    <source>
        <dbReference type="ARBA" id="ARBA00035112"/>
    </source>
</evidence>
<name>A0A9P4ILQ3_9PEZI</name>
<comment type="caution">
    <text evidence="2">The sequence shown here is derived from an EMBL/GenBank/DDBJ whole genome shotgun (WGS) entry which is preliminary data.</text>
</comment>
<dbReference type="PANTHER" id="PTHR33365:SF14">
    <property type="entry name" value="TAT PATHWAY SIGNAL SEQUENCE"/>
    <property type="match status" value="1"/>
</dbReference>
<protein>
    <recommendedName>
        <fullName evidence="4">Tat pathway signal sequence</fullName>
    </recommendedName>
</protein>
<sequence length="304" mass="35150">MISFSKLQERLRPSSQYLRIEEGDNEELKIQTSPEPSQTRTTCYRRSFLLSGLLNVILAGACLSLSLRSWSWHDNGVTEPKDTSFASSGFYSPLTDRVDLTPRLTTLNGTFLDEHDPENPLRLLPGEKADSAWKAVSEIQYITVSHSEVIKLGRDPAALVRAPEEWGFGSDRYIAMMDLTHQLHCINYLRRAAFPDYYKRDMYRKPEFYEQHTMHCVYMLYQNAMCAAGTEVITYNWLEGQQFPVPDFSINKMCRSGDALLEYERENMVEDLIERRSKMTRPEDAVVLPVPKKLKAWLEWLETA</sequence>
<gene>
    <name evidence="2" type="ORF">NA57DRAFT_54530</name>
</gene>
<dbReference type="OrthoDB" id="3687641at2759"/>
<accession>A0A9P4ILQ3</accession>
<keyword evidence="3" id="KW-1185">Reference proteome</keyword>
<dbReference type="PANTHER" id="PTHR33365">
    <property type="entry name" value="YALI0B05434P"/>
    <property type="match status" value="1"/>
</dbReference>
<dbReference type="Proteomes" id="UP000799772">
    <property type="component" value="Unassembled WGS sequence"/>
</dbReference>